<dbReference type="InterPro" id="IPR018097">
    <property type="entry name" value="EGF_Ca-bd_CS"/>
</dbReference>
<accession>A0ABQ9WH37</accession>
<reference evidence="6 7" key="1">
    <citation type="submission" date="2023-05" db="EMBL/GenBank/DDBJ databases">
        <title>B98-5 Cell Line De Novo Hybrid Assembly: An Optical Mapping Approach.</title>
        <authorList>
            <person name="Kananen K."/>
            <person name="Auerbach J.A."/>
            <person name="Kautto E."/>
            <person name="Blachly J.S."/>
        </authorList>
    </citation>
    <scope>NUCLEOTIDE SEQUENCE [LARGE SCALE GENOMIC DNA]</scope>
    <source>
        <strain evidence="6">B95-8</strain>
        <tissue evidence="6">Cell line</tissue>
    </source>
</reference>
<dbReference type="SUPFAM" id="SSF57196">
    <property type="entry name" value="EGF/Laminin"/>
    <property type="match status" value="2"/>
</dbReference>
<dbReference type="PRINTS" id="PR00010">
    <property type="entry name" value="EGFBLOOD"/>
</dbReference>
<dbReference type="SMART" id="SM00181">
    <property type="entry name" value="EGF"/>
    <property type="match status" value="3"/>
</dbReference>
<keyword evidence="3" id="KW-1015">Disulfide bond</keyword>
<gene>
    <name evidence="6" type="ORF">P7K49_001680</name>
</gene>
<dbReference type="PROSITE" id="PS01187">
    <property type="entry name" value="EGF_CA"/>
    <property type="match status" value="1"/>
</dbReference>
<keyword evidence="7" id="KW-1185">Reference proteome</keyword>
<dbReference type="InterPro" id="IPR001881">
    <property type="entry name" value="EGF-like_Ca-bd_dom"/>
</dbReference>
<dbReference type="PANTHER" id="PTHR12916:SF10">
    <property type="entry name" value="NEUROGENIC LOCUS NOTCH HOMOLOG PROTEIN 2 PRECURSOR"/>
    <property type="match status" value="1"/>
</dbReference>
<dbReference type="InterPro" id="IPR049883">
    <property type="entry name" value="NOTCH1_EGF-like"/>
</dbReference>
<dbReference type="PROSITE" id="PS50026">
    <property type="entry name" value="EGF_3"/>
    <property type="match status" value="2"/>
</dbReference>
<dbReference type="Pfam" id="PF07645">
    <property type="entry name" value="EGF_CA"/>
    <property type="match status" value="1"/>
</dbReference>
<dbReference type="SMART" id="SM00179">
    <property type="entry name" value="EGF_CA"/>
    <property type="match status" value="3"/>
</dbReference>
<dbReference type="Gene3D" id="2.10.25.10">
    <property type="entry name" value="Laminin"/>
    <property type="match status" value="3"/>
</dbReference>
<sequence>MGLKGPVSAQLRPRALPRFQCDCAGTGYEGAHCEQEVLECASAPCAHNASCLEGLGSFRCLCWPGVCPYDNEEVLPGDPVRSDARVCAPSGYSGERCEVDEDECAASPCQHGGQCLQRSDPALYGGVQPAFPDVFSFRHAAGFLCLCPPGFEGEPLLGKRSARVQVPREGSCALCHPTPDSALSLSLGLPSYRMDPLSPCLALRVQAGPTPGPLAGADCSVEVDECASQPCLNGGRCQDLPNGFQCHCPDGYAGVWGGAGPGTVRIGGSSVRSSLLSDMWIDEINEIREEDSMGAQVTTEGG</sequence>
<dbReference type="InterPro" id="IPR000152">
    <property type="entry name" value="EGF-type_Asp/Asn_hydroxyl_site"/>
</dbReference>
<keyword evidence="2" id="KW-0677">Repeat</keyword>
<dbReference type="PROSITE" id="PS00010">
    <property type="entry name" value="ASX_HYDROXYL"/>
    <property type="match status" value="1"/>
</dbReference>
<protein>
    <recommendedName>
        <fullName evidence="5">EGF-like domain-containing protein</fullName>
    </recommendedName>
</protein>
<dbReference type="EMBL" id="JASSZA010000001">
    <property type="protein sequence ID" value="KAK2120294.1"/>
    <property type="molecule type" value="Genomic_DNA"/>
</dbReference>
<feature type="domain" description="EGF-like" evidence="5">
    <location>
        <begin position="100"/>
        <end position="130"/>
    </location>
</feature>
<dbReference type="Pfam" id="PF12661">
    <property type="entry name" value="hEGF"/>
    <property type="match status" value="1"/>
</dbReference>
<evidence type="ECO:0000256" key="4">
    <source>
        <dbReference type="PROSITE-ProRule" id="PRU00076"/>
    </source>
</evidence>
<dbReference type="Pfam" id="PF00008">
    <property type="entry name" value="EGF"/>
    <property type="match status" value="1"/>
</dbReference>
<dbReference type="InterPro" id="IPR013032">
    <property type="entry name" value="EGF-like_CS"/>
</dbReference>
<evidence type="ECO:0000259" key="5">
    <source>
        <dbReference type="PROSITE" id="PS50026"/>
    </source>
</evidence>
<dbReference type="Proteomes" id="UP001266305">
    <property type="component" value="Unassembled WGS sequence"/>
</dbReference>
<evidence type="ECO:0000256" key="2">
    <source>
        <dbReference type="ARBA" id="ARBA00022737"/>
    </source>
</evidence>
<organism evidence="6 7">
    <name type="scientific">Saguinus oedipus</name>
    <name type="common">Cotton-top tamarin</name>
    <name type="synonym">Oedipomidas oedipus</name>
    <dbReference type="NCBI Taxonomy" id="9490"/>
    <lineage>
        <taxon>Eukaryota</taxon>
        <taxon>Metazoa</taxon>
        <taxon>Chordata</taxon>
        <taxon>Craniata</taxon>
        <taxon>Vertebrata</taxon>
        <taxon>Euteleostomi</taxon>
        <taxon>Mammalia</taxon>
        <taxon>Eutheria</taxon>
        <taxon>Euarchontoglires</taxon>
        <taxon>Primates</taxon>
        <taxon>Haplorrhini</taxon>
        <taxon>Platyrrhini</taxon>
        <taxon>Cebidae</taxon>
        <taxon>Callitrichinae</taxon>
        <taxon>Saguinus</taxon>
    </lineage>
</organism>
<evidence type="ECO:0000313" key="6">
    <source>
        <dbReference type="EMBL" id="KAK2120294.1"/>
    </source>
</evidence>
<dbReference type="CDD" id="cd00054">
    <property type="entry name" value="EGF_CA"/>
    <property type="match status" value="1"/>
</dbReference>
<dbReference type="PANTHER" id="PTHR12916">
    <property type="entry name" value="CYTOCHROME C OXIDASE POLYPEPTIDE VIC-2"/>
    <property type="match status" value="1"/>
</dbReference>
<evidence type="ECO:0000256" key="1">
    <source>
        <dbReference type="ARBA" id="ARBA00022536"/>
    </source>
</evidence>
<evidence type="ECO:0000256" key="3">
    <source>
        <dbReference type="ARBA" id="ARBA00023157"/>
    </source>
</evidence>
<proteinExistence type="predicted"/>
<name>A0ABQ9WH37_SAGOE</name>
<feature type="domain" description="EGF-like" evidence="5">
    <location>
        <begin position="222"/>
        <end position="258"/>
    </location>
</feature>
<keyword evidence="1 4" id="KW-0245">EGF-like domain</keyword>
<comment type="caution">
    <text evidence="4">Lacks conserved residue(s) required for the propagation of feature annotation.</text>
</comment>
<dbReference type="InterPro" id="IPR000742">
    <property type="entry name" value="EGF"/>
</dbReference>
<evidence type="ECO:0000313" key="7">
    <source>
        <dbReference type="Proteomes" id="UP001266305"/>
    </source>
</evidence>
<comment type="caution">
    <text evidence="6">The sequence shown here is derived from an EMBL/GenBank/DDBJ whole genome shotgun (WGS) entry which is preliminary data.</text>
</comment>